<feature type="active site" evidence="3">
    <location>
        <position position="303"/>
    </location>
</feature>
<feature type="transmembrane region" description="Helical" evidence="4">
    <location>
        <begin position="6"/>
        <end position="29"/>
    </location>
</feature>
<accession>R4XAX8</accession>
<dbReference type="STRING" id="1097556.R4XAX8"/>
<dbReference type="InterPro" id="IPR033140">
    <property type="entry name" value="Lipase_GDXG_put_SER_AS"/>
</dbReference>
<evidence type="ECO:0000256" key="1">
    <source>
        <dbReference type="ARBA" id="ARBA00010515"/>
    </source>
</evidence>
<keyword evidence="2" id="KW-0378">Hydrolase</keyword>
<dbReference type="PANTHER" id="PTHR48081">
    <property type="entry name" value="AB HYDROLASE SUPERFAMILY PROTEIN C4A8.06C"/>
    <property type="match status" value="1"/>
</dbReference>
<evidence type="ECO:0000313" key="7">
    <source>
        <dbReference type="Proteomes" id="UP000013776"/>
    </source>
</evidence>
<comment type="caution">
    <text evidence="6">The sequence shown here is derived from an EMBL/GenBank/DDBJ whole genome shotgun (WGS) entry which is preliminary data.</text>
</comment>
<dbReference type="VEuPathDB" id="FungiDB:TAPDE_003116"/>
<dbReference type="OrthoDB" id="408631at2759"/>
<name>R4XAX8_TAPDE</name>
<feature type="transmembrane region" description="Helical" evidence="4">
    <location>
        <begin position="41"/>
        <end position="59"/>
    </location>
</feature>
<dbReference type="EMBL" id="CAHR02000116">
    <property type="protein sequence ID" value="CCG82978.1"/>
    <property type="molecule type" value="Genomic_DNA"/>
</dbReference>
<feature type="transmembrane region" description="Helical" evidence="4">
    <location>
        <begin position="107"/>
        <end position="134"/>
    </location>
</feature>
<dbReference type="Gene3D" id="3.40.50.1820">
    <property type="entry name" value="alpha/beta hydrolase"/>
    <property type="match status" value="1"/>
</dbReference>
<reference evidence="6 7" key="1">
    <citation type="journal article" date="2013" name="MBio">
        <title>Genome sequencing of the plant pathogen Taphrina deformans, the causal agent of peach leaf curl.</title>
        <authorList>
            <person name="Cisse O.H."/>
            <person name="Almeida J.M.G.C.F."/>
            <person name="Fonseca A."/>
            <person name="Kumar A.A."/>
            <person name="Salojaervi J."/>
            <person name="Overmyer K."/>
            <person name="Hauser P.M."/>
            <person name="Pagni M."/>
        </authorList>
    </citation>
    <scope>NUCLEOTIDE SEQUENCE [LARGE SCALE GENOMIC DNA]</scope>
    <source>
        <strain evidence="7">PYCC 5710 / ATCC 11124 / CBS 356.35 / IMI 108563 / JCM 9778 / NBRC 8474</strain>
    </source>
</reference>
<dbReference type="PROSITE" id="PS01174">
    <property type="entry name" value="LIPASE_GDXG_SER"/>
    <property type="match status" value="1"/>
</dbReference>
<evidence type="ECO:0000256" key="3">
    <source>
        <dbReference type="PROSITE-ProRule" id="PRU10038"/>
    </source>
</evidence>
<dbReference type="Proteomes" id="UP000013776">
    <property type="component" value="Unassembled WGS sequence"/>
</dbReference>
<feature type="transmembrane region" description="Helical" evidence="4">
    <location>
        <begin position="71"/>
        <end position="95"/>
    </location>
</feature>
<feature type="domain" description="BD-FAE-like" evidence="5">
    <location>
        <begin position="219"/>
        <end position="405"/>
    </location>
</feature>
<protein>
    <submittedName>
        <fullName evidence="6">Arylesterase/monoxygenase</fullName>
    </submittedName>
</protein>
<evidence type="ECO:0000259" key="5">
    <source>
        <dbReference type="Pfam" id="PF20434"/>
    </source>
</evidence>
<keyword evidence="4" id="KW-0812">Transmembrane</keyword>
<gene>
    <name evidence="6" type="ORF">TAPDE_003116</name>
</gene>
<comment type="similarity">
    <text evidence="1">Belongs to the 'GDXG' lipolytic enzyme family.</text>
</comment>
<dbReference type="InterPro" id="IPR029058">
    <property type="entry name" value="AB_hydrolase_fold"/>
</dbReference>
<evidence type="ECO:0000256" key="2">
    <source>
        <dbReference type="ARBA" id="ARBA00022801"/>
    </source>
</evidence>
<dbReference type="InterPro" id="IPR049492">
    <property type="entry name" value="BD-FAE-like_dom"/>
</dbReference>
<keyword evidence="4" id="KW-0472">Membrane</keyword>
<dbReference type="Pfam" id="PF20434">
    <property type="entry name" value="BD-FAE"/>
    <property type="match status" value="1"/>
</dbReference>
<dbReference type="GO" id="GO:0016787">
    <property type="term" value="F:hydrolase activity"/>
    <property type="evidence" value="ECO:0007669"/>
    <property type="project" value="UniProtKB-KW"/>
</dbReference>
<evidence type="ECO:0000256" key="4">
    <source>
        <dbReference type="SAM" id="Phobius"/>
    </source>
</evidence>
<keyword evidence="4" id="KW-1133">Transmembrane helix</keyword>
<organism evidence="6 7">
    <name type="scientific">Taphrina deformans (strain PYCC 5710 / ATCC 11124 / CBS 356.35 / IMI 108563 / JCM 9778 / NBRC 8474)</name>
    <name type="common">Peach leaf curl fungus</name>
    <name type="synonym">Lalaria deformans</name>
    <dbReference type="NCBI Taxonomy" id="1097556"/>
    <lineage>
        <taxon>Eukaryota</taxon>
        <taxon>Fungi</taxon>
        <taxon>Dikarya</taxon>
        <taxon>Ascomycota</taxon>
        <taxon>Taphrinomycotina</taxon>
        <taxon>Taphrinomycetes</taxon>
        <taxon>Taphrinales</taxon>
        <taxon>Taphrinaceae</taxon>
        <taxon>Taphrina</taxon>
    </lineage>
</organism>
<dbReference type="eggNOG" id="KOG1515">
    <property type="taxonomic scope" value="Eukaryota"/>
</dbReference>
<keyword evidence="7" id="KW-1185">Reference proteome</keyword>
<dbReference type="SUPFAM" id="SSF53474">
    <property type="entry name" value="alpha/beta-Hydrolases"/>
    <property type="match status" value="1"/>
</dbReference>
<sequence>MGLWSFITLPFRTTINSILLVTSIFFFFIRLSWQITSLTPLFSYIAYVSFTSFILVAIMDPQISRTVAKAIPVQALSFMFCAAMCTMTEVPHYVILMKVAVILYVKLFGILGYWLGWLFMLVDVLNIAASLYLYAENVRIAEVIAQKSSAPQSDRYSLLSLLSRSLTPFYKVASADDLIIYRSVKYYAAEDMVDPSIASMEYEDTDTCDIYSYGTTSSAAALRPVLLHLHGGAWTRGSKDLPTPLLPIFAERGFLVVSANYRLAPQYPQPAGLQDVQIVLKWIRQNIVAYGGDASFVIVAGDSAGGHLAHLASLLSAGDGDGAGAVVQGSILLYPALEVLDEFGTGPRERQNFVDNVCAGNQAAAEKLSLVGHLTAGRQIPPALAFHGQPDSLIPVQATVKFADKAKEVGAEFKLITLPLTQHLYTIFNSPKSIATSELAAEWALNLYSSRKKGQ</sequence>
<dbReference type="InterPro" id="IPR050300">
    <property type="entry name" value="GDXG_lipolytic_enzyme"/>
</dbReference>
<dbReference type="AlphaFoldDB" id="R4XAX8"/>
<proteinExistence type="inferred from homology"/>
<evidence type="ECO:0000313" key="6">
    <source>
        <dbReference type="EMBL" id="CCG82978.1"/>
    </source>
</evidence>